<keyword evidence="7" id="KW-1185">Reference proteome</keyword>
<dbReference type="Proteomes" id="UP000294850">
    <property type="component" value="Unassembled WGS sequence"/>
</dbReference>
<dbReference type="GO" id="GO:0008757">
    <property type="term" value="F:S-adenosylmethionine-dependent methyltransferase activity"/>
    <property type="evidence" value="ECO:0007669"/>
    <property type="project" value="InterPro"/>
</dbReference>
<evidence type="ECO:0000256" key="3">
    <source>
        <dbReference type="ARBA" id="ARBA00022679"/>
    </source>
</evidence>
<evidence type="ECO:0000313" key="7">
    <source>
        <dbReference type="Proteomes" id="UP000294850"/>
    </source>
</evidence>
<dbReference type="CDD" id="cd02440">
    <property type="entry name" value="AdoMet_MTases"/>
    <property type="match status" value="1"/>
</dbReference>
<sequence>MKKEWSETDLAAIAGQLANPTGEGGIKTGEMMNLSNNGMIATTIALLSIQEGNRVLEIGPGNGNHVSELMKLYEITYTGVDISLTMIEEASRRYSEDVLKGNVNFILSDGNQLPFQSDFFDKIFTVNTIYFWKDPVKYASEIYRILKTDGTFNLALATKSFMKKLPFTKYGFQLYDKETAVSLMSEAGFQVQEIIEQIDITIGNMGQPVERDIMVLICTKYAD</sequence>
<organism evidence="6 7">
    <name type="scientific">Dyadobacter psychrotolerans</name>
    <dbReference type="NCBI Taxonomy" id="2541721"/>
    <lineage>
        <taxon>Bacteria</taxon>
        <taxon>Pseudomonadati</taxon>
        <taxon>Bacteroidota</taxon>
        <taxon>Cytophagia</taxon>
        <taxon>Cytophagales</taxon>
        <taxon>Spirosomataceae</taxon>
        <taxon>Dyadobacter</taxon>
    </lineage>
</organism>
<feature type="domain" description="Methyltransferase type 11" evidence="5">
    <location>
        <begin position="56"/>
        <end position="152"/>
    </location>
</feature>
<dbReference type="OrthoDB" id="9770553at2"/>
<dbReference type="InterPro" id="IPR013216">
    <property type="entry name" value="Methyltransf_11"/>
</dbReference>
<dbReference type="PANTHER" id="PTHR44307">
    <property type="entry name" value="PHOSPHOETHANOLAMINE METHYLTRANSFERASE"/>
    <property type="match status" value="1"/>
</dbReference>
<dbReference type="RefSeq" id="WP_131958727.1">
    <property type="nucleotide sequence ID" value="NZ_SMFL01000004.1"/>
</dbReference>
<dbReference type="SUPFAM" id="SSF53335">
    <property type="entry name" value="S-adenosyl-L-methionine-dependent methyltransferases"/>
    <property type="match status" value="1"/>
</dbReference>
<dbReference type="InterPro" id="IPR029063">
    <property type="entry name" value="SAM-dependent_MTases_sf"/>
</dbReference>
<evidence type="ECO:0000256" key="4">
    <source>
        <dbReference type="ARBA" id="ARBA00025707"/>
    </source>
</evidence>
<name>A0A4R5DSX4_9BACT</name>
<dbReference type="GO" id="GO:0032259">
    <property type="term" value="P:methylation"/>
    <property type="evidence" value="ECO:0007669"/>
    <property type="project" value="UniProtKB-KW"/>
</dbReference>
<comment type="caution">
    <text evidence="6">The sequence shown here is derived from an EMBL/GenBank/DDBJ whole genome shotgun (WGS) entry which is preliminary data.</text>
</comment>
<keyword evidence="2 6" id="KW-0489">Methyltransferase</keyword>
<dbReference type="AlphaFoldDB" id="A0A4R5DSX4"/>
<evidence type="ECO:0000256" key="1">
    <source>
        <dbReference type="ARBA" id="ARBA00005189"/>
    </source>
</evidence>
<accession>A0A4R5DSX4</accession>
<dbReference type="PANTHER" id="PTHR44307:SF2">
    <property type="entry name" value="PHOSPHOETHANOLAMINE METHYLTRANSFERASE ISOFORM X1"/>
    <property type="match status" value="1"/>
</dbReference>
<reference evidence="6 7" key="1">
    <citation type="submission" date="2019-03" db="EMBL/GenBank/DDBJ databases">
        <title>Dyadobacter AR-3-6 sp. nov., isolated from arctic soil.</title>
        <authorList>
            <person name="Chaudhary D.K."/>
        </authorList>
    </citation>
    <scope>NUCLEOTIDE SEQUENCE [LARGE SCALE GENOMIC DNA]</scope>
    <source>
        <strain evidence="6 7">AR-3-6</strain>
    </source>
</reference>
<proteinExistence type="predicted"/>
<comment type="pathway">
    <text evidence="1">Lipid metabolism.</text>
</comment>
<evidence type="ECO:0000256" key="2">
    <source>
        <dbReference type="ARBA" id="ARBA00022603"/>
    </source>
</evidence>
<keyword evidence="3 6" id="KW-0808">Transferase</keyword>
<dbReference type="Gene3D" id="3.40.50.150">
    <property type="entry name" value="Vaccinia Virus protein VP39"/>
    <property type="match status" value="1"/>
</dbReference>
<dbReference type="EMBL" id="SMFL01000004">
    <property type="protein sequence ID" value="TDE15464.1"/>
    <property type="molecule type" value="Genomic_DNA"/>
</dbReference>
<dbReference type="Pfam" id="PF08241">
    <property type="entry name" value="Methyltransf_11"/>
    <property type="match status" value="1"/>
</dbReference>
<evidence type="ECO:0000313" key="6">
    <source>
        <dbReference type="EMBL" id="TDE15464.1"/>
    </source>
</evidence>
<protein>
    <submittedName>
        <fullName evidence="6">Class I SAM-dependent methyltransferase</fullName>
    </submittedName>
</protein>
<comment type="pathway">
    <text evidence="4">Phospholipid metabolism.</text>
</comment>
<evidence type="ECO:0000259" key="5">
    <source>
        <dbReference type="Pfam" id="PF08241"/>
    </source>
</evidence>
<gene>
    <name evidence="6" type="ORF">E0F88_13210</name>
</gene>